<dbReference type="InterPro" id="IPR027417">
    <property type="entry name" value="P-loop_NTPase"/>
</dbReference>
<dbReference type="InterPro" id="IPR002182">
    <property type="entry name" value="NB-ARC"/>
</dbReference>
<dbReference type="GO" id="GO:0043531">
    <property type="term" value="F:ADP binding"/>
    <property type="evidence" value="ECO:0007669"/>
    <property type="project" value="InterPro"/>
</dbReference>
<dbReference type="PANTHER" id="PTHR36766">
    <property type="entry name" value="PLANT BROAD-SPECTRUM MILDEW RESISTANCE PROTEIN RPW8"/>
    <property type="match status" value="1"/>
</dbReference>
<dbReference type="AlphaFoldDB" id="A0AAD7L545"/>
<keyword evidence="3" id="KW-0611">Plant defense</keyword>
<dbReference type="Gene3D" id="3.40.50.300">
    <property type="entry name" value="P-loop containing nucleotide triphosphate hydrolases"/>
    <property type="match status" value="1"/>
</dbReference>
<evidence type="ECO:0000313" key="7">
    <source>
        <dbReference type="Proteomes" id="UP001163823"/>
    </source>
</evidence>
<reference evidence="6" key="1">
    <citation type="journal article" date="2023" name="Science">
        <title>Elucidation of the pathway for biosynthesis of saponin adjuvants from the soapbark tree.</title>
        <authorList>
            <person name="Reed J."/>
            <person name="Orme A."/>
            <person name="El-Demerdash A."/>
            <person name="Owen C."/>
            <person name="Martin L.B.B."/>
            <person name="Misra R.C."/>
            <person name="Kikuchi S."/>
            <person name="Rejzek M."/>
            <person name="Martin A.C."/>
            <person name="Harkess A."/>
            <person name="Leebens-Mack J."/>
            <person name="Louveau T."/>
            <person name="Stephenson M.J."/>
            <person name="Osbourn A."/>
        </authorList>
    </citation>
    <scope>NUCLEOTIDE SEQUENCE</scope>
    <source>
        <strain evidence="6">S10</strain>
    </source>
</reference>
<dbReference type="InterPro" id="IPR008808">
    <property type="entry name" value="Powdery_mildew-R_dom"/>
</dbReference>
<comment type="caution">
    <text evidence="6">The sequence shown here is derived from an EMBL/GenBank/DDBJ whole genome shotgun (WGS) entry which is preliminary data.</text>
</comment>
<evidence type="ECO:0000259" key="5">
    <source>
        <dbReference type="PROSITE" id="PS51153"/>
    </source>
</evidence>
<evidence type="ECO:0000256" key="3">
    <source>
        <dbReference type="ARBA" id="ARBA00022821"/>
    </source>
</evidence>
<dbReference type="InterPro" id="IPR055414">
    <property type="entry name" value="LRR_R13L4/SHOC2-like"/>
</dbReference>
<evidence type="ECO:0000256" key="4">
    <source>
        <dbReference type="SAM" id="Coils"/>
    </source>
</evidence>
<dbReference type="InterPro" id="IPR036388">
    <property type="entry name" value="WH-like_DNA-bd_sf"/>
</dbReference>
<dbReference type="Pfam" id="PF05659">
    <property type="entry name" value="RPW8"/>
    <property type="match status" value="1"/>
</dbReference>
<accession>A0AAD7L545</accession>
<dbReference type="PRINTS" id="PR00364">
    <property type="entry name" value="DISEASERSIST"/>
</dbReference>
<evidence type="ECO:0000256" key="1">
    <source>
        <dbReference type="ARBA" id="ARBA00008894"/>
    </source>
</evidence>
<dbReference type="SUPFAM" id="SSF52540">
    <property type="entry name" value="P-loop containing nucleoside triphosphate hydrolases"/>
    <property type="match status" value="1"/>
</dbReference>
<dbReference type="Gene3D" id="1.10.10.10">
    <property type="entry name" value="Winged helix-like DNA-binding domain superfamily/Winged helix DNA-binding domain"/>
    <property type="match status" value="1"/>
</dbReference>
<dbReference type="EMBL" id="JARAOO010000011">
    <property type="protein sequence ID" value="KAJ7951592.1"/>
    <property type="molecule type" value="Genomic_DNA"/>
</dbReference>
<dbReference type="KEGG" id="qsa:O6P43_027614"/>
<protein>
    <submittedName>
        <fullName evidence="6">Disease resistance protein</fullName>
    </submittedName>
</protein>
<keyword evidence="2" id="KW-0677">Repeat</keyword>
<dbReference type="PROSITE" id="PS51153">
    <property type="entry name" value="RPW8"/>
    <property type="match status" value="1"/>
</dbReference>
<evidence type="ECO:0000256" key="2">
    <source>
        <dbReference type="ARBA" id="ARBA00022737"/>
    </source>
</evidence>
<dbReference type="Pfam" id="PF00931">
    <property type="entry name" value="NB-ARC"/>
    <property type="match status" value="1"/>
</dbReference>
<evidence type="ECO:0000313" key="6">
    <source>
        <dbReference type="EMBL" id="KAJ7951592.1"/>
    </source>
</evidence>
<sequence>MALALVEGGVVRAVFVELLTAVLEVKDKIVQFYPILQKLKTTLQSLDPIIGEIQKYHKQLERKKEELGRLIEQMKEGKELVLKCSKIHWWKILSKPHYHNKLCALDAALERFLKFDLAAQTARTGLGTLVKVDEIHSKVTSNIVTEMKGLCAPLPPPKFTVGLDGHVEELKGRLLNGGVSVIVLTAAGGLGKSTLAKKLCWDKQVKGKFGDNIFFLTFSKSPNLKTITQNLFQHKGLKVPEFLSDEDAVNKLGNLLNHIGEKPILLVLDDVWSGSEALIEKLNLQLPDYKILVTSRFAIQRFGDPYHVKPLSNKDATTLLCQSASLLDSSSNILDEDFVGEIVKGYGGFPLALILVGGSLRGKPIGIWQDRVREWSKGNLAPDSDADLLDLLGELLEVLGTKEIIKECFMDLGLFPKDQKIPAAALIDMWVELHKLDEDGVKAMTYIYELNTRNLAQIVVTRRLAGEMDKYYNDHFVTQYDLLRELAIKESSQGPVDKRKRLIVDIIGNDLPNWWTQNELQKVTSRVLSISTGDKFTSEWCNIEPTKVEVLVLNLQTKNYNLPLFMGTMSKVKVLIVTNYYFSHAEFKNLELLGSLCNLRRMRIEKISIPFFVQLKNLRKLSLFMCNVNQAFESHSHPISDAFPNLIEMNIDYCTDVVKLPDGLCYIGPLKILSITNCHKLFALPEEIGELINLEVLRLNSCTDLEELPNSIGSLGKLSILDVSNCISLNKLSEYFGELCSLKKIYMRGCSRLSELPSSVMDLEHLNVVVCDEETAALWEQLKPILENLKIEVPKVDINLDWLHTHQS</sequence>
<dbReference type="Pfam" id="PF23598">
    <property type="entry name" value="LRR_14"/>
    <property type="match status" value="1"/>
</dbReference>
<feature type="domain" description="RPW8" evidence="5">
    <location>
        <begin position="1"/>
        <end position="151"/>
    </location>
</feature>
<dbReference type="SUPFAM" id="SSF52047">
    <property type="entry name" value="RNI-like"/>
    <property type="match status" value="1"/>
</dbReference>
<dbReference type="InterPro" id="IPR032675">
    <property type="entry name" value="LRR_dom_sf"/>
</dbReference>
<feature type="coiled-coil region" evidence="4">
    <location>
        <begin position="53"/>
        <end position="80"/>
    </location>
</feature>
<dbReference type="Proteomes" id="UP001163823">
    <property type="component" value="Chromosome 11"/>
</dbReference>
<keyword evidence="4" id="KW-0175">Coiled coil</keyword>
<dbReference type="PANTHER" id="PTHR36766:SF3">
    <property type="entry name" value="RPW8 DOMAIN-CONTAINING PROTEIN"/>
    <property type="match status" value="1"/>
</dbReference>
<proteinExistence type="inferred from homology"/>
<dbReference type="Gene3D" id="3.80.10.10">
    <property type="entry name" value="Ribonuclease Inhibitor"/>
    <property type="match status" value="1"/>
</dbReference>
<dbReference type="GO" id="GO:0006952">
    <property type="term" value="P:defense response"/>
    <property type="evidence" value="ECO:0007669"/>
    <property type="project" value="UniProtKB-KW"/>
</dbReference>
<comment type="similarity">
    <text evidence="1">Belongs to the disease resistance NB-LRR family.</text>
</comment>
<gene>
    <name evidence="6" type="ORF">O6P43_027614</name>
</gene>
<organism evidence="6 7">
    <name type="scientific">Quillaja saponaria</name>
    <name type="common">Soap bark tree</name>
    <dbReference type="NCBI Taxonomy" id="32244"/>
    <lineage>
        <taxon>Eukaryota</taxon>
        <taxon>Viridiplantae</taxon>
        <taxon>Streptophyta</taxon>
        <taxon>Embryophyta</taxon>
        <taxon>Tracheophyta</taxon>
        <taxon>Spermatophyta</taxon>
        <taxon>Magnoliopsida</taxon>
        <taxon>eudicotyledons</taxon>
        <taxon>Gunneridae</taxon>
        <taxon>Pentapetalae</taxon>
        <taxon>rosids</taxon>
        <taxon>fabids</taxon>
        <taxon>Fabales</taxon>
        <taxon>Quillajaceae</taxon>
        <taxon>Quillaja</taxon>
    </lineage>
</organism>
<keyword evidence="7" id="KW-1185">Reference proteome</keyword>
<name>A0AAD7L545_QUISA</name>